<dbReference type="PANTHER" id="PTHR30118:SF15">
    <property type="entry name" value="TRANSCRIPTIONAL REGULATORY PROTEIN"/>
    <property type="match status" value="1"/>
</dbReference>
<keyword evidence="7" id="KW-1185">Reference proteome</keyword>
<dbReference type="RefSeq" id="WP_238976023.1">
    <property type="nucleotide sequence ID" value="NZ_JABFUC010000003.1"/>
</dbReference>
<dbReference type="PROSITE" id="PS50931">
    <property type="entry name" value="HTH_LYSR"/>
    <property type="match status" value="1"/>
</dbReference>
<keyword evidence="3" id="KW-0238">DNA-binding</keyword>
<evidence type="ECO:0000256" key="2">
    <source>
        <dbReference type="ARBA" id="ARBA00023015"/>
    </source>
</evidence>
<dbReference type="EMBL" id="JABFUC010000003">
    <property type="protein sequence ID" value="MCG6656983.1"/>
    <property type="molecule type" value="Genomic_DNA"/>
</dbReference>
<accession>A0ABS9P5C9</accession>
<dbReference type="PRINTS" id="PR00039">
    <property type="entry name" value="HTHLYSR"/>
</dbReference>
<name>A0ABS9P5C9_9GAMM</name>
<proteinExistence type="inferred from homology"/>
<dbReference type="Gene3D" id="1.10.10.10">
    <property type="entry name" value="Winged helix-like DNA-binding domain superfamily/Winged helix DNA-binding domain"/>
    <property type="match status" value="1"/>
</dbReference>
<dbReference type="InterPro" id="IPR037402">
    <property type="entry name" value="YidZ_PBP2"/>
</dbReference>
<gene>
    <name evidence="6" type="ORF">HOP52_04220</name>
</gene>
<dbReference type="PANTHER" id="PTHR30118">
    <property type="entry name" value="HTH-TYPE TRANSCRIPTIONAL REGULATOR LEUO-RELATED"/>
    <property type="match status" value="1"/>
</dbReference>
<comment type="similarity">
    <text evidence="1">Belongs to the LysR transcriptional regulatory family.</text>
</comment>
<evidence type="ECO:0000259" key="5">
    <source>
        <dbReference type="PROSITE" id="PS50931"/>
    </source>
</evidence>
<comment type="caution">
    <text evidence="6">The sequence shown here is derived from an EMBL/GenBank/DDBJ whole genome shotgun (WGS) entry which is preliminary data.</text>
</comment>
<dbReference type="SUPFAM" id="SSF53850">
    <property type="entry name" value="Periplasmic binding protein-like II"/>
    <property type="match status" value="1"/>
</dbReference>
<dbReference type="Pfam" id="PF00126">
    <property type="entry name" value="HTH_1"/>
    <property type="match status" value="1"/>
</dbReference>
<dbReference type="InterPro" id="IPR036388">
    <property type="entry name" value="WH-like_DNA-bd_sf"/>
</dbReference>
<evidence type="ECO:0000256" key="4">
    <source>
        <dbReference type="ARBA" id="ARBA00023163"/>
    </source>
</evidence>
<keyword evidence="4" id="KW-0804">Transcription</keyword>
<evidence type="ECO:0000313" key="6">
    <source>
        <dbReference type="EMBL" id="MCG6656983.1"/>
    </source>
</evidence>
<dbReference type="InterPro" id="IPR036390">
    <property type="entry name" value="WH_DNA-bd_sf"/>
</dbReference>
<dbReference type="InterPro" id="IPR050389">
    <property type="entry name" value="LysR-type_TF"/>
</dbReference>
<feature type="domain" description="HTH lysR-type" evidence="5">
    <location>
        <begin position="8"/>
        <end position="65"/>
    </location>
</feature>
<sequence>MKLNFRSIDLNLLPVFAAVVEEGQLARAAERLGMSQPAVSAALKRLRLTVGAPLFSRSRAGLSPTPLAQELYQRISQGLSVLAEALDPEQVFDPTRSDRDFRLVAGDYFDTLLLGRLIASLRRQQAPVTVQALPLRGEWLTALLHADVDIVLDTVAIDDHRVNYVVISEDSPVVVARQDHPCIRDRITLDDFFMAEHVVLPPRERGVLPLDQILADERWPRRQRRIGVQVSQFTNQFAVVAESDLIATVPRRLAKHLAPSLGLQVMEFPISVPRVPIYLLWPKVLDHDPGHQWFREQLTEQVRLLD</sequence>
<evidence type="ECO:0000313" key="7">
    <source>
        <dbReference type="Proteomes" id="UP000814385"/>
    </source>
</evidence>
<dbReference type="CDD" id="cd08417">
    <property type="entry name" value="PBP2_Nitroaromatics_like"/>
    <property type="match status" value="1"/>
</dbReference>
<evidence type="ECO:0000256" key="1">
    <source>
        <dbReference type="ARBA" id="ARBA00009437"/>
    </source>
</evidence>
<dbReference type="InterPro" id="IPR000847">
    <property type="entry name" value="LysR_HTH_N"/>
</dbReference>
<protein>
    <submittedName>
        <fullName evidence="6">LysR family transcriptional regulator</fullName>
    </submittedName>
</protein>
<keyword evidence="2" id="KW-0805">Transcription regulation</keyword>
<dbReference type="Proteomes" id="UP000814385">
    <property type="component" value="Unassembled WGS sequence"/>
</dbReference>
<reference evidence="6 7" key="1">
    <citation type="submission" date="2020-05" db="EMBL/GenBank/DDBJ databases">
        <title>Comparative genomic analysis of denitrifying bacteria from Halomonas genus.</title>
        <authorList>
            <person name="Wang L."/>
            <person name="Shao Z."/>
        </authorList>
    </citation>
    <scope>NUCLEOTIDE SEQUENCE [LARGE SCALE GENOMIC DNA]</scope>
    <source>
        <strain evidence="6 7">A4</strain>
    </source>
</reference>
<organism evidence="6 7">
    <name type="scientific">Billgrantia campisalis</name>
    <dbReference type="NCBI Taxonomy" id="74661"/>
    <lineage>
        <taxon>Bacteria</taxon>
        <taxon>Pseudomonadati</taxon>
        <taxon>Pseudomonadota</taxon>
        <taxon>Gammaproteobacteria</taxon>
        <taxon>Oceanospirillales</taxon>
        <taxon>Halomonadaceae</taxon>
        <taxon>Billgrantia</taxon>
    </lineage>
</organism>
<dbReference type="InterPro" id="IPR005119">
    <property type="entry name" value="LysR_subst-bd"/>
</dbReference>
<evidence type="ECO:0000256" key="3">
    <source>
        <dbReference type="ARBA" id="ARBA00023125"/>
    </source>
</evidence>
<dbReference type="SUPFAM" id="SSF46785">
    <property type="entry name" value="Winged helix' DNA-binding domain"/>
    <property type="match status" value="1"/>
</dbReference>
<dbReference type="Gene3D" id="3.40.190.10">
    <property type="entry name" value="Periplasmic binding protein-like II"/>
    <property type="match status" value="2"/>
</dbReference>
<dbReference type="Pfam" id="PF03466">
    <property type="entry name" value="LysR_substrate"/>
    <property type="match status" value="1"/>
</dbReference>